<sequence length="241" mass="27162">MFQNKQSEGTYISDVIMPLLRATLSNLPNGHICLSTTECQSLASKLCINDGAGKRRIGKKPDIMALEKCEGKLVEYLYLESSRIICNDTKKNDDETKLWRELLDGISYINSACRPTSNQFGVVGIQVAGEKISLNVLINDAIGIPRYFHVDHAEIPLTSGISWRIKPLMRLLLTLRNIIIVNKSLLIQALKQAISHPPRNVHPSPAVSSPRREERREEPGQKRPRKNSKTRKLTKQKSAHF</sequence>
<organism evidence="1 2">
    <name type="scientific">Dentiscutata heterogama</name>
    <dbReference type="NCBI Taxonomy" id="1316150"/>
    <lineage>
        <taxon>Eukaryota</taxon>
        <taxon>Fungi</taxon>
        <taxon>Fungi incertae sedis</taxon>
        <taxon>Mucoromycota</taxon>
        <taxon>Glomeromycotina</taxon>
        <taxon>Glomeromycetes</taxon>
        <taxon>Diversisporales</taxon>
        <taxon>Gigasporaceae</taxon>
        <taxon>Dentiscutata</taxon>
    </lineage>
</organism>
<dbReference type="EMBL" id="CAJVPU010000661">
    <property type="protein sequence ID" value="CAG8458191.1"/>
    <property type="molecule type" value="Genomic_DNA"/>
</dbReference>
<evidence type="ECO:0000313" key="1">
    <source>
        <dbReference type="EMBL" id="CAG8458191.1"/>
    </source>
</evidence>
<proteinExistence type="predicted"/>
<protein>
    <submittedName>
        <fullName evidence="1">13658_t:CDS:1</fullName>
    </submittedName>
</protein>
<name>A0ACA9K9H4_9GLOM</name>
<comment type="caution">
    <text evidence="1">The sequence shown here is derived from an EMBL/GenBank/DDBJ whole genome shotgun (WGS) entry which is preliminary data.</text>
</comment>
<evidence type="ECO:0000313" key="2">
    <source>
        <dbReference type="Proteomes" id="UP000789702"/>
    </source>
</evidence>
<gene>
    <name evidence="1" type="ORF">DHETER_LOCUS1163</name>
</gene>
<keyword evidence="2" id="KW-1185">Reference proteome</keyword>
<reference evidence="1" key="1">
    <citation type="submission" date="2021-06" db="EMBL/GenBank/DDBJ databases">
        <authorList>
            <person name="Kallberg Y."/>
            <person name="Tangrot J."/>
            <person name="Rosling A."/>
        </authorList>
    </citation>
    <scope>NUCLEOTIDE SEQUENCE</scope>
    <source>
        <strain evidence="1">IL203A</strain>
    </source>
</reference>
<accession>A0ACA9K9H4</accession>
<dbReference type="Proteomes" id="UP000789702">
    <property type="component" value="Unassembled WGS sequence"/>
</dbReference>